<dbReference type="Pfam" id="PF07883">
    <property type="entry name" value="Cupin_2"/>
    <property type="match status" value="1"/>
</dbReference>
<dbReference type="CDD" id="cd02208">
    <property type="entry name" value="cupin_RmlC-like"/>
    <property type="match status" value="1"/>
</dbReference>
<proteinExistence type="predicted"/>
<accession>A0ABV6Q4V3</accession>
<protein>
    <submittedName>
        <fullName evidence="2">Cupin domain-containing protein</fullName>
    </submittedName>
</protein>
<dbReference type="InterPro" id="IPR053146">
    <property type="entry name" value="QDO-like"/>
</dbReference>
<dbReference type="Proteomes" id="UP001589832">
    <property type="component" value="Unassembled WGS sequence"/>
</dbReference>
<dbReference type="RefSeq" id="WP_386058868.1">
    <property type="nucleotide sequence ID" value="NZ_JBHLTQ010000001.1"/>
</dbReference>
<name>A0ABV6Q4V3_9FLAO</name>
<dbReference type="InterPro" id="IPR014710">
    <property type="entry name" value="RmlC-like_jellyroll"/>
</dbReference>
<comment type="caution">
    <text evidence="2">The sequence shown here is derived from an EMBL/GenBank/DDBJ whole genome shotgun (WGS) entry which is preliminary data.</text>
</comment>
<feature type="domain" description="Cupin type-2" evidence="1">
    <location>
        <begin position="36"/>
        <end position="97"/>
    </location>
</feature>
<dbReference type="PANTHER" id="PTHR36440">
    <property type="entry name" value="PUTATIVE (AFU_ORTHOLOGUE AFUA_8G07350)-RELATED"/>
    <property type="match status" value="1"/>
</dbReference>
<dbReference type="InterPro" id="IPR011051">
    <property type="entry name" value="RmlC_Cupin_sf"/>
</dbReference>
<dbReference type="SUPFAM" id="SSF51182">
    <property type="entry name" value="RmlC-like cupins"/>
    <property type="match status" value="1"/>
</dbReference>
<dbReference type="Gene3D" id="2.60.120.10">
    <property type="entry name" value="Jelly Rolls"/>
    <property type="match status" value="1"/>
</dbReference>
<dbReference type="PANTHER" id="PTHR36440:SF1">
    <property type="entry name" value="PUTATIVE (AFU_ORTHOLOGUE AFUA_8G07350)-RELATED"/>
    <property type="match status" value="1"/>
</dbReference>
<organism evidence="2 3">
    <name type="scientific">Winogradskyella pulchriflava</name>
    <dbReference type="NCBI Taxonomy" id="1110688"/>
    <lineage>
        <taxon>Bacteria</taxon>
        <taxon>Pseudomonadati</taxon>
        <taxon>Bacteroidota</taxon>
        <taxon>Flavobacteriia</taxon>
        <taxon>Flavobacteriales</taxon>
        <taxon>Flavobacteriaceae</taxon>
        <taxon>Winogradskyella</taxon>
    </lineage>
</organism>
<reference evidence="2 3" key="1">
    <citation type="submission" date="2024-09" db="EMBL/GenBank/DDBJ databases">
        <authorList>
            <person name="Sun Q."/>
            <person name="Mori K."/>
        </authorList>
    </citation>
    <scope>NUCLEOTIDE SEQUENCE [LARGE SCALE GENOMIC DNA]</scope>
    <source>
        <strain evidence="2 3">NCAIM B.02481</strain>
    </source>
</reference>
<evidence type="ECO:0000313" key="2">
    <source>
        <dbReference type="EMBL" id="MFC0603298.1"/>
    </source>
</evidence>
<gene>
    <name evidence="2" type="ORF">ACFFGA_01945</name>
</gene>
<dbReference type="InterPro" id="IPR013096">
    <property type="entry name" value="Cupin_2"/>
</dbReference>
<evidence type="ECO:0000259" key="1">
    <source>
        <dbReference type="Pfam" id="PF07883"/>
    </source>
</evidence>
<sequence>MHKEILKINKNGETLIITKSAAETNGQITEFEGMEEPGIGPPMHVHFKQEEKVKVVKGKMRIKTLAKEFSLTEGQEYTFAAGEAHRFWNEGDQTMHYTGHVKPSNNYEYFIKHIYQSSNEANDDKPSPFDVAFLLTKYKSEMDMLVIPKPVKQIVFPILLLIGKLTGKFKKFSDAPEAIK</sequence>
<evidence type="ECO:0000313" key="3">
    <source>
        <dbReference type="Proteomes" id="UP001589832"/>
    </source>
</evidence>
<dbReference type="EMBL" id="JBHLTQ010000001">
    <property type="protein sequence ID" value="MFC0603298.1"/>
    <property type="molecule type" value="Genomic_DNA"/>
</dbReference>
<keyword evidence="3" id="KW-1185">Reference proteome</keyword>